<dbReference type="EMBL" id="VLNT01000005">
    <property type="protein sequence ID" value="TSD63682.1"/>
    <property type="molecule type" value="Genomic_DNA"/>
</dbReference>
<accession>A0A554SBH7</accession>
<dbReference type="HAMAP" id="MF_01274">
    <property type="entry name" value="Pantothen_kinase_3"/>
    <property type="match status" value="1"/>
</dbReference>
<dbReference type="GO" id="GO:0005524">
    <property type="term" value="F:ATP binding"/>
    <property type="evidence" value="ECO:0007669"/>
    <property type="project" value="UniProtKB-UniRule"/>
</dbReference>
<evidence type="ECO:0000313" key="18">
    <source>
        <dbReference type="Proteomes" id="UP000316988"/>
    </source>
</evidence>
<comment type="similarity">
    <text evidence="14 16">Belongs to the type III pantothenate kinase family.</text>
</comment>
<protein>
    <recommendedName>
        <fullName evidence="15 16">Type III pantothenate kinase</fullName>
        <ecNumber evidence="6 16">2.7.1.33</ecNumber>
    </recommendedName>
    <alternativeName>
        <fullName evidence="16">PanK-III</fullName>
    </alternativeName>
    <alternativeName>
        <fullName evidence="16">Pantothenic acid kinase</fullName>
    </alternativeName>
</protein>
<comment type="caution">
    <text evidence="16">Lacks conserved residue(s) required for the propagation of feature annotation.</text>
</comment>
<evidence type="ECO:0000256" key="9">
    <source>
        <dbReference type="ARBA" id="ARBA00022741"/>
    </source>
</evidence>
<name>A0A554SBH7_9ACTN</name>
<dbReference type="Proteomes" id="UP000316988">
    <property type="component" value="Unassembled WGS sequence"/>
</dbReference>
<keyword evidence="12 16" id="KW-0630">Potassium</keyword>
<organism evidence="17 18">
    <name type="scientific">Aeromicrobium piscarium</name>
    <dbReference type="NCBI Taxonomy" id="2590901"/>
    <lineage>
        <taxon>Bacteria</taxon>
        <taxon>Bacillati</taxon>
        <taxon>Actinomycetota</taxon>
        <taxon>Actinomycetes</taxon>
        <taxon>Propionibacteriales</taxon>
        <taxon>Nocardioidaceae</taxon>
        <taxon>Aeromicrobium</taxon>
    </lineage>
</organism>
<evidence type="ECO:0000256" key="5">
    <source>
        <dbReference type="ARBA" id="ARBA00011738"/>
    </source>
</evidence>
<dbReference type="RefSeq" id="WP_143913050.1">
    <property type="nucleotide sequence ID" value="NZ_VLNT01000005.1"/>
</dbReference>
<dbReference type="PANTHER" id="PTHR34265:SF1">
    <property type="entry name" value="TYPE III PANTOTHENATE KINASE"/>
    <property type="match status" value="1"/>
</dbReference>
<comment type="function">
    <text evidence="16">Catalyzes the phosphorylation of pantothenate (Pan), the first step in CoA biosynthesis.</text>
</comment>
<dbReference type="GO" id="GO:0005737">
    <property type="term" value="C:cytoplasm"/>
    <property type="evidence" value="ECO:0007669"/>
    <property type="project" value="UniProtKB-SubCell"/>
</dbReference>
<evidence type="ECO:0000256" key="7">
    <source>
        <dbReference type="ARBA" id="ARBA00022490"/>
    </source>
</evidence>
<comment type="subcellular location">
    <subcellularLocation>
        <location evidence="3 16">Cytoplasm</location>
    </subcellularLocation>
</comment>
<feature type="active site" description="Proton acceptor" evidence="16">
    <location>
        <position position="115"/>
    </location>
</feature>
<dbReference type="Pfam" id="PF03309">
    <property type="entry name" value="Pan_kinase"/>
    <property type="match status" value="1"/>
</dbReference>
<evidence type="ECO:0000256" key="12">
    <source>
        <dbReference type="ARBA" id="ARBA00022958"/>
    </source>
</evidence>
<comment type="cofactor">
    <cofactor evidence="2">
        <name>K(+)</name>
        <dbReference type="ChEBI" id="CHEBI:29103"/>
    </cofactor>
</comment>
<dbReference type="NCBIfam" id="TIGR00671">
    <property type="entry name" value="baf"/>
    <property type="match status" value="1"/>
</dbReference>
<evidence type="ECO:0000256" key="8">
    <source>
        <dbReference type="ARBA" id="ARBA00022679"/>
    </source>
</evidence>
<reference evidence="17 18" key="1">
    <citation type="submission" date="2019-07" db="EMBL/GenBank/DDBJ databases">
        <authorList>
            <person name="Zhao L.H."/>
        </authorList>
    </citation>
    <scope>NUCLEOTIDE SEQUENCE [LARGE SCALE GENOMIC DNA]</scope>
    <source>
        <strain evidence="17 18">Co35</strain>
    </source>
</reference>
<keyword evidence="9 16" id="KW-0547">Nucleotide-binding</keyword>
<dbReference type="AlphaFoldDB" id="A0A554SBH7"/>
<keyword evidence="18" id="KW-1185">Reference proteome</keyword>
<keyword evidence="10 16" id="KW-0418">Kinase</keyword>
<dbReference type="OrthoDB" id="9804707at2"/>
<dbReference type="InterPro" id="IPR004619">
    <property type="entry name" value="Type_III_PanK"/>
</dbReference>
<evidence type="ECO:0000256" key="11">
    <source>
        <dbReference type="ARBA" id="ARBA00022840"/>
    </source>
</evidence>
<dbReference type="UniPathway" id="UPA00241">
    <property type="reaction ID" value="UER00352"/>
</dbReference>
<evidence type="ECO:0000256" key="10">
    <source>
        <dbReference type="ARBA" id="ARBA00022777"/>
    </source>
</evidence>
<evidence type="ECO:0000256" key="16">
    <source>
        <dbReference type="HAMAP-Rule" id="MF_01274"/>
    </source>
</evidence>
<evidence type="ECO:0000313" key="17">
    <source>
        <dbReference type="EMBL" id="TSD63682.1"/>
    </source>
</evidence>
<feature type="binding site" evidence="16">
    <location>
        <position position="139"/>
    </location>
    <ligand>
        <name>ATP</name>
        <dbReference type="ChEBI" id="CHEBI:30616"/>
    </ligand>
</feature>
<keyword evidence="13 16" id="KW-0173">Coenzyme A biosynthesis</keyword>
<comment type="subunit">
    <text evidence="5 16">Homodimer.</text>
</comment>
<evidence type="ECO:0000256" key="3">
    <source>
        <dbReference type="ARBA" id="ARBA00004496"/>
    </source>
</evidence>
<dbReference type="PANTHER" id="PTHR34265">
    <property type="entry name" value="TYPE III PANTOTHENATE KINASE"/>
    <property type="match status" value="1"/>
</dbReference>
<keyword evidence="11 16" id="KW-0067">ATP-binding</keyword>
<feature type="binding site" evidence="16">
    <location>
        <begin position="7"/>
        <end position="14"/>
    </location>
    <ligand>
        <name>ATP</name>
        <dbReference type="ChEBI" id="CHEBI:30616"/>
    </ligand>
</feature>
<dbReference type="CDD" id="cd24015">
    <property type="entry name" value="ASKHA_NBD_PanK-III"/>
    <property type="match status" value="1"/>
</dbReference>
<comment type="caution">
    <text evidence="17">The sequence shown here is derived from an EMBL/GenBank/DDBJ whole genome shotgun (WGS) entry which is preliminary data.</text>
</comment>
<feature type="binding site" evidence="16">
    <location>
        <position position="191"/>
    </location>
    <ligand>
        <name>substrate</name>
    </ligand>
</feature>
<evidence type="ECO:0000256" key="15">
    <source>
        <dbReference type="ARBA" id="ARBA00040883"/>
    </source>
</evidence>
<feature type="binding site" evidence="16">
    <location>
        <begin position="113"/>
        <end position="116"/>
    </location>
    <ligand>
        <name>substrate</name>
    </ligand>
</feature>
<evidence type="ECO:0000256" key="1">
    <source>
        <dbReference type="ARBA" id="ARBA00001206"/>
    </source>
</evidence>
<keyword evidence="7 16" id="KW-0963">Cytoplasm</keyword>
<evidence type="ECO:0000256" key="14">
    <source>
        <dbReference type="ARBA" id="ARBA00038036"/>
    </source>
</evidence>
<evidence type="ECO:0000256" key="2">
    <source>
        <dbReference type="ARBA" id="ARBA00001958"/>
    </source>
</evidence>
<dbReference type="EC" id="2.7.1.33" evidence="6 16"/>
<comment type="catalytic activity">
    <reaction evidence="1 16">
        <text>(R)-pantothenate + ATP = (R)-4'-phosphopantothenate + ADP + H(+)</text>
        <dbReference type="Rhea" id="RHEA:16373"/>
        <dbReference type="ChEBI" id="CHEBI:10986"/>
        <dbReference type="ChEBI" id="CHEBI:15378"/>
        <dbReference type="ChEBI" id="CHEBI:29032"/>
        <dbReference type="ChEBI" id="CHEBI:30616"/>
        <dbReference type="ChEBI" id="CHEBI:456216"/>
        <dbReference type="EC" id="2.7.1.33"/>
    </reaction>
</comment>
<evidence type="ECO:0000256" key="4">
    <source>
        <dbReference type="ARBA" id="ARBA00005225"/>
    </source>
</evidence>
<sequence>MSLLCLDVGNRLSVIGVWDDVDGQPALRGRWTISSDATRTADEWYLVAHGFVRAAGFADDDIEAVSMCCTVPSIGVEVRGMLDRYFDHVPVWVVGPGVRTGVAIHTDNPREVGTDRIVNALAAIHLYGGPAIIVDLNGTATIVDVVDGRGRYLGGAIAPGVEVSLEALAQRGAQLRSVEVAEPRGVIGKNTVEAIQAGAVYGFAGLVDGLVDQMIDAIDAEPEDVTVVATGTFSEAIAGHCQTLTTREEDLTLIGLRLVHEKNRDA</sequence>
<proteinExistence type="inferred from homology"/>
<dbReference type="InterPro" id="IPR043129">
    <property type="entry name" value="ATPase_NBD"/>
</dbReference>
<gene>
    <name evidence="16" type="primary">coaX</name>
    <name evidence="17" type="ORF">FNM00_08735</name>
</gene>
<comment type="cofactor">
    <cofactor evidence="16">
        <name>NH4(+)</name>
        <dbReference type="ChEBI" id="CHEBI:28938"/>
    </cofactor>
    <cofactor evidence="16">
        <name>K(+)</name>
        <dbReference type="ChEBI" id="CHEBI:29103"/>
    </cofactor>
    <text evidence="16">A monovalent cation. Ammonium or potassium.</text>
</comment>
<dbReference type="GO" id="GO:0015937">
    <property type="term" value="P:coenzyme A biosynthetic process"/>
    <property type="evidence" value="ECO:0007669"/>
    <property type="project" value="UniProtKB-UniRule"/>
</dbReference>
<keyword evidence="8 16" id="KW-0808">Transferase</keyword>
<comment type="pathway">
    <text evidence="4 16">Cofactor biosynthesis; coenzyme A biosynthesis; CoA from (R)-pantothenate: step 1/5.</text>
</comment>
<dbReference type="Gene3D" id="3.30.420.40">
    <property type="match status" value="2"/>
</dbReference>
<dbReference type="SUPFAM" id="SSF53067">
    <property type="entry name" value="Actin-like ATPase domain"/>
    <property type="match status" value="2"/>
</dbReference>
<evidence type="ECO:0000256" key="13">
    <source>
        <dbReference type="ARBA" id="ARBA00022993"/>
    </source>
</evidence>
<dbReference type="GO" id="GO:0004594">
    <property type="term" value="F:pantothenate kinase activity"/>
    <property type="evidence" value="ECO:0007669"/>
    <property type="project" value="UniProtKB-UniRule"/>
</dbReference>
<evidence type="ECO:0000256" key="6">
    <source>
        <dbReference type="ARBA" id="ARBA00012102"/>
    </source>
</evidence>
<dbReference type="NCBIfam" id="NF009855">
    <property type="entry name" value="PRK13321.1"/>
    <property type="match status" value="1"/>
</dbReference>